<sequence>MPQFNNVMIITEDQVGEGSPLLFPSVSSCSAVVACLANTLVGAHFTQDVWAGVNPQAFTRKLLDRLTAKIAGRQIDRLLIVGFNQGHNPPKIAADLNVPAGQCDTYDVSRKSVADMTLIFTHQGAGVRPKVDFKRQTKVTAAANPNPNWTMADLHKGAPGTATTGKLHTLRKHFV</sequence>
<reference evidence="1 2" key="1">
    <citation type="submission" date="2024-03" db="EMBL/GenBank/DDBJ databases">
        <title>Novel species of the genus Variovorax.</title>
        <authorList>
            <person name="Liu Q."/>
            <person name="Xin Y.-H."/>
        </authorList>
    </citation>
    <scope>NUCLEOTIDE SEQUENCE [LARGE SCALE GENOMIC DNA]</scope>
    <source>
        <strain evidence="1 2">KACC 18501</strain>
    </source>
</reference>
<dbReference type="RefSeq" id="WP_340366052.1">
    <property type="nucleotide sequence ID" value="NZ_JBBKZV010000018.1"/>
</dbReference>
<proteinExistence type="predicted"/>
<keyword evidence="2" id="KW-1185">Reference proteome</keyword>
<evidence type="ECO:0000313" key="1">
    <source>
        <dbReference type="EMBL" id="MEJ8825027.1"/>
    </source>
</evidence>
<accession>A0ABU8W4R1</accession>
<name>A0ABU8W4R1_9BURK</name>
<gene>
    <name evidence="1" type="ORF">WKW80_23865</name>
</gene>
<organism evidence="1 2">
    <name type="scientific">Variovorax humicola</name>
    <dbReference type="NCBI Taxonomy" id="1769758"/>
    <lineage>
        <taxon>Bacteria</taxon>
        <taxon>Pseudomonadati</taxon>
        <taxon>Pseudomonadota</taxon>
        <taxon>Betaproteobacteria</taxon>
        <taxon>Burkholderiales</taxon>
        <taxon>Comamonadaceae</taxon>
        <taxon>Variovorax</taxon>
    </lineage>
</organism>
<protein>
    <submittedName>
        <fullName evidence="1">Uncharacterized protein</fullName>
    </submittedName>
</protein>
<dbReference type="Proteomes" id="UP001363010">
    <property type="component" value="Unassembled WGS sequence"/>
</dbReference>
<evidence type="ECO:0000313" key="2">
    <source>
        <dbReference type="Proteomes" id="UP001363010"/>
    </source>
</evidence>
<dbReference type="EMBL" id="JBBKZV010000018">
    <property type="protein sequence ID" value="MEJ8825027.1"/>
    <property type="molecule type" value="Genomic_DNA"/>
</dbReference>
<comment type="caution">
    <text evidence="1">The sequence shown here is derived from an EMBL/GenBank/DDBJ whole genome shotgun (WGS) entry which is preliminary data.</text>
</comment>